<evidence type="ECO:0000256" key="1">
    <source>
        <dbReference type="SAM" id="MobiDB-lite"/>
    </source>
</evidence>
<gene>
    <name evidence="3" type="ORF">ACFFR3_27340</name>
</gene>
<accession>A0ABV5NSE5</accession>
<protein>
    <submittedName>
        <fullName evidence="3">Uncharacterized protein</fullName>
    </submittedName>
</protein>
<evidence type="ECO:0000256" key="2">
    <source>
        <dbReference type="SAM" id="SignalP"/>
    </source>
</evidence>
<organism evidence="3 4">
    <name type="scientific">Nonomuraea salmonea</name>
    <dbReference type="NCBI Taxonomy" id="46181"/>
    <lineage>
        <taxon>Bacteria</taxon>
        <taxon>Bacillati</taxon>
        <taxon>Actinomycetota</taxon>
        <taxon>Actinomycetes</taxon>
        <taxon>Streptosporangiales</taxon>
        <taxon>Streptosporangiaceae</taxon>
        <taxon>Nonomuraea</taxon>
    </lineage>
</organism>
<keyword evidence="4" id="KW-1185">Reference proteome</keyword>
<comment type="caution">
    <text evidence="3">The sequence shown here is derived from an EMBL/GenBank/DDBJ whole genome shotgun (WGS) entry which is preliminary data.</text>
</comment>
<keyword evidence="2" id="KW-0732">Signal</keyword>
<feature type="chain" id="PRO_5046909047" evidence="2">
    <location>
        <begin position="23"/>
        <end position="262"/>
    </location>
</feature>
<evidence type="ECO:0000313" key="4">
    <source>
        <dbReference type="Proteomes" id="UP001589568"/>
    </source>
</evidence>
<dbReference type="EMBL" id="JBHMCF010000029">
    <property type="protein sequence ID" value="MFB9473232.1"/>
    <property type="molecule type" value="Genomic_DNA"/>
</dbReference>
<dbReference type="Proteomes" id="UP001589568">
    <property type="component" value="Unassembled WGS sequence"/>
</dbReference>
<feature type="compositionally biased region" description="Pro residues" evidence="1">
    <location>
        <begin position="52"/>
        <end position="64"/>
    </location>
</feature>
<name>A0ABV5NSE5_9ACTN</name>
<proteinExistence type="predicted"/>
<feature type="signal peptide" evidence="2">
    <location>
        <begin position="1"/>
        <end position="22"/>
    </location>
</feature>
<evidence type="ECO:0000313" key="3">
    <source>
        <dbReference type="EMBL" id="MFB9473232.1"/>
    </source>
</evidence>
<sequence>MRVVYRGLAVAAAVVAAAATLAVVLPAEPDEVAAGPVTAPPAAPSSSGSAPSSPPAPTAPPTAAPTPVAAQHQVTPRPGGSLAPGYTAMEALYADPRVPKLTRSVKRMALRSPGRRFVKDRRSGLAVPRLPRPWKAYGAAPFTTKQVLPRQRGTAPRGIFVTCPLPIMEQKSARDTALLAARWTLNHHPEGSRITWLASQPVKRGWMLVYRVTYGKRTSRAAVVVLDGGMSKPGLAFVTVPDSQRKQWRDIGRVASGVRVLG</sequence>
<reference evidence="3 4" key="1">
    <citation type="submission" date="2024-09" db="EMBL/GenBank/DDBJ databases">
        <authorList>
            <person name="Sun Q."/>
            <person name="Mori K."/>
        </authorList>
    </citation>
    <scope>NUCLEOTIDE SEQUENCE [LARGE SCALE GENOMIC DNA]</scope>
    <source>
        <strain evidence="3 4">JCM 3324</strain>
    </source>
</reference>
<feature type="region of interest" description="Disordered" evidence="1">
    <location>
        <begin position="35"/>
        <end position="81"/>
    </location>
</feature>
<dbReference type="RefSeq" id="WP_364363128.1">
    <property type="nucleotide sequence ID" value="NZ_JBHMCF010000029.1"/>
</dbReference>